<evidence type="ECO:0000256" key="4">
    <source>
        <dbReference type="ARBA" id="ARBA00022679"/>
    </source>
</evidence>
<evidence type="ECO:0000256" key="5">
    <source>
        <dbReference type="ARBA" id="ARBA00022741"/>
    </source>
</evidence>
<keyword evidence="7" id="KW-0067">ATP-binding</keyword>
<evidence type="ECO:0000256" key="6">
    <source>
        <dbReference type="ARBA" id="ARBA00022777"/>
    </source>
</evidence>
<evidence type="ECO:0000256" key="1">
    <source>
        <dbReference type="ARBA" id="ARBA00001686"/>
    </source>
</evidence>
<organism evidence="11 12">
    <name type="scientific">Clathrus columnatus</name>
    <dbReference type="NCBI Taxonomy" id="1419009"/>
    <lineage>
        <taxon>Eukaryota</taxon>
        <taxon>Fungi</taxon>
        <taxon>Dikarya</taxon>
        <taxon>Basidiomycota</taxon>
        <taxon>Agaricomycotina</taxon>
        <taxon>Agaricomycetes</taxon>
        <taxon>Phallomycetidae</taxon>
        <taxon>Phallales</taxon>
        <taxon>Clathraceae</taxon>
        <taxon>Clathrus</taxon>
    </lineage>
</organism>
<dbReference type="Pfam" id="PF00454">
    <property type="entry name" value="PI3_PI4_kinase"/>
    <property type="match status" value="1"/>
</dbReference>
<comment type="similarity">
    <text evidence="2">Belongs to the PI3/PI4-kinase family. Type III PI4K subfamily.</text>
</comment>
<dbReference type="GO" id="GO:0004430">
    <property type="term" value="F:1-phosphatidylinositol 4-kinase activity"/>
    <property type="evidence" value="ECO:0007669"/>
    <property type="project" value="UniProtKB-EC"/>
</dbReference>
<dbReference type="Pfam" id="PF19274">
    <property type="entry name" value="PI4K_N"/>
    <property type="match status" value="2"/>
</dbReference>
<dbReference type="PROSITE" id="PS00916">
    <property type="entry name" value="PI3_4_KINASE_2"/>
    <property type="match status" value="1"/>
</dbReference>
<keyword evidence="4" id="KW-0808">Transferase</keyword>
<dbReference type="InterPro" id="IPR011009">
    <property type="entry name" value="Kinase-like_dom_sf"/>
</dbReference>
<dbReference type="InterPro" id="IPR000403">
    <property type="entry name" value="PI3/4_kinase_cat_dom"/>
</dbReference>
<feature type="compositionally biased region" description="Polar residues" evidence="8">
    <location>
        <begin position="176"/>
        <end position="190"/>
    </location>
</feature>
<dbReference type="SUPFAM" id="SSF56112">
    <property type="entry name" value="Protein kinase-like (PK-like)"/>
    <property type="match status" value="1"/>
</dbReference>
<dbReference type="Gene3D" id="1.25.40.70">
    <property type="entry name" value="Phosphatidylinositol 3-kinase, accessory domain (PIK)"/>
    <property type="match status" value="1"/>
</dbReference>
<dbReference type="FunFam" id="1.25.40.70:FF:000011">
    <property type="entry name" value="Phosphatidylinositol 4-kinase alpha"/>
    <property type="match status" value="1"/>
</dbReference>
<dbReference type="CDD" id="cd05167">
    <property type="entry name" value="PI4Kc_III_alpha"/>
    <property type="match status" value="1"/>
</dbReference>
<dbReference type="PROSITE" id="PS50290">
    <property type="entry name" value="PI3_4_KINASE_3"/>
    <property type="match status" value="1"/>
</dbReference>
<dbReference type="PANTHER" id="PTHR10048:SF15">
    <property type="entry name" value="PHOSPHATIDYLINOSITOL 4-KINASE ALPHA"/>
    <property type="match status" value="1"/>
</dbReference>
<dbReference type="FunFam" id="3.30.1010.10:FF:000014">
    <property type="entry name" value="Phosphatidylinositol 4-kinase STT4"/>
    <property type="match status" value="1"/>
</dbReference>
<keyword evidence="6" id="KW-0418">Kinase</keyword>
<gene>
    <name evidence="11" type="ORF">Clacol_001823</name>
</gene>
<dbReference type="GO" id="GO:0005737">
    <property type="term" value="C:cytoplasm"/>
    <property type="evidence" value="ECO:0007669"/>
    <property type="project" value="TreeGrafter"/>
</dbReference>
<evidence type="ECO:0000259" key="9">
    <source>
        <dbReference type="PROSITE" id="PS50290"/>
    </source>
</evidence>
<dbReference type="EC" id="2.7.1.67" evidence="3"/>
<keyword evidence="5" id="KW-0547">Nucleotide-binding</keyword>
<dbReference type="InterPro" id="IPR045495">
    <property type="entry name" value="PI4K_N"/>
</dbReference>
<dbReference type="InterPro" id="IPR036940">
    <property type="entry name" value="PI3/4_kinase_cat_sf"/>
</dbReference>
<dbReference type="GO" id="GO:0046854">
    <property type="term" value="P:phosphatidylinositol phosphate biosynthetic process"/>
    <property type="evidence" value="ECO:0007669"/>
    <property type="project" value="InterPro"/>
</dbReference>
<reference evidence="11" key="1">
    <citation type="submission" date="2021-10" db="EMBL/GenBank/DDBJ databases">
        <title>De novo Genome Assembly of Clathrus columnatus (Basidiomycota, Fungi) Using Illumina and Nanopore Sequence Data.</title>
        <authorList>
            <person name="Ogiso-Tanaka E."/>
            <person name="Itagaki H."/>
            <person name="Hosoya T."/>
            <person name="Hosaka K."/>
        </authorList>
    </citation>
    <scope>NUCLEOTIDE SEQUENCE</scope>
    <source>
        <strain evidence="11">MO-923</strain>
    </source>
</reference>
<name>A0AAV4ZZ51_9AGAM</name>
<sequence>MSPEGLVSTDYGRNLLSSNIDLITEVQTHLRKIQELAISIMDPKGYNAVFTSDSSSTGTRPVHRGPFSITFSSAITDKRTSYVSKISIAENKIGWHERTEILNGTPGSRPQLSAVSRRLKLYPTHQNRSVTSQVPTDTTTIEEMDNYLKDIDWLYLLVSAGDVARARRRQKMPGTVSISSDGVDSPSRGSAITPLQGRHNTKRNIERNALSSGPATRFLGGLGALRKREMEASGNHTFNYTCHIIVAEAPWKSKLEITWNIIAYNVLTVPCDYGLELNLRQMVLRDLARNVGQTEGQQDEPSVKDAIDFVYSKVETRDVSEEQSEMPTRVFMSTSRVQCNMGFAELAPKLSKTHTVSAVSGLIDILRDIPYIDFDKTLSWTAANIISQFAPSFHGFYRAVISTPFPWSLAEWHDLSLNISDLFLPQVVERLNNLLVELAKHTDEVGDEERFVHRLLARYVSNGRPLTGYFSVCCVIEIQGTVLAQCLCPPENLDPLQAPEEAAAANAVWSTLISVSAKVLDIEDQNIKDTLHTIMESALRCYTDLLLQLEELEGEPSLDTYAWETMSESIKLASICSIALQDLHQSLFSRLKILLSDSSPVSDALVQEAALEAVSVLVQNFQSIAQEMTYHLRRFIMSPLSIFELEFTSSVSGSVPLMAAAKCLALCIKYAPGDDRVLSNMYSLLNYLATANTDLVDGTRTNDISFTQTENGTIHSLDLGKRGYTEEEKRLVSISCISVVTHLALEFHIEEVTKLTISMLLQRLRSRESYLEPVIAQQLVDLALMAPENAFMDITQTFSSLNRSRASGDPSFSGNAIIAAQTRLAKDLYKRPELRDVYLRELLILFSEKGVNIQTTAVSHQDHHRTQSSIDELSALLLPIAAILDHRDFKPNFQASPELITLFRNMWFLSVLFRFTSEESATVQSAQHDALVRIALKTPALVKEEEMEYVTSAIEYNSVIRQDYIQTAVSHHKDLLMKYIPIRANEIRHLHHSHIIFLMSMHDIEILRLSGSVFSNLSGYFVNSSLNKHPTLGPCMDAIGEKIMRDCQMNMTRQISEHNLPRKVILELKVLLVHSCHRVSKSREIASRYLNRLITSLPSLMCSAPLVFAILETLTMLRHACEGELIDEFNPVYEFTSERTGLTIELTESYLARNEMLSQLYRNANNWFSIALVRAPIEFQATLQKYLTDWQSIYPRDVTELGASMALQFGAAVQTNQRETNTISGKLTWKPDRAKALTSQIACKEHFAGEPDGIRVMKGLGMLCVCCEFNTPNQSIDEHSSEALASVREILKATMVENIRTIQNKTATLTIQGLKRLLFRCASILISDTHRDDILLHYLVALPFEIFTPSSISSGIEAWTWVISERCDLEMAIMLEFNSAWMETIRLGKGMFSQSLDPCYTPIEYSPTEKADIDRAVMSARRVLMPHTLLLQMLSSRYQAVRYNRPGLVLLFIRLALRSARAHSLMSKHPLARECRFTFLSFAFEALKGTKLDSSCEYYLRKELYLTAFSWFASAPQWSFGANRVQLDTEIRLLNEFLILVQGDLVKDGLNVSVLSVSKKDSRPRIFKEWNQLLRLLVESEIARLCVWRNPSNDPQRGTDHINFTERGITDVVWKSIIQTAWKIDPAVAIYLPDRFKHVVIENEIGRWVRSNTRSVVGHPHALKYLLGERLDPNISRDLKHLLIWEAVTPITAIAYFEPRYNNDPLILQYAHRVLVQHPVDLTFFFVPQVVQALRNDPLGYVERFIFETTRVSQLFCHQIIWNMEANSYKDDASEIEDPIKPVLDNVINSIISSLSGEAKEFFDREFLFFNKVTSISGKLKPFIKKSKPEKKAKIDEEMAKIDVDVGVYLPSNPDGVVVDIDKKSGRPLQSHAKAPFMATFKVRKKRLVVDSDPDSVLESEVIGHETEVDIWQQAIFKVGDDCRQDMLALQVIAMFKNVFNDIGLSLYLYPYRVTATGPGRGIIDVVPNATSRDEMGRAKINDLSAFFTAKYGSADSLLFQRARLNFIQSMAAYSVTCYILQIKDRHNGNILIDGEGHITHIDFGFLFDIDKFPVLACILTVIGSLKYPRPGGVKFEPNSFKLNHEMVNLMGGRYSQGYILFVNLTVKAFLAIRPHAEQIINAVHLMLGTGLPSFKGEGTIKRLRDRFVLELNEREAADYMMKIIKNAYENLRSTAYDEFQRLQNG</sequence>
<feature type="region of interest" description="Disordered" evidence="8">
    <location>
        <begin position="174"/>
        <end position="195"/>
    </location>
</feature>
<dbReference type="Gene3D" id="1.10.1070.11">
    <property type="entry name" value="Phosphatidylinositol 3-/4-kinase, catalytic domain"/>
    <property type="match status" value="1"/>
</dbReference>
<dbReference type="Pfam" id="PF00613">
    <property type="entry name" value="PI3Ka"/>
    <property type="match status" value="1"/>
</dbReference>
<feature type="domain" description="PI3K/PI4K catalytic" evidence="9">
    <location>
        <begin position="1891"/>
        <end position="2173"/>
    </location>
</feature>
<evidence type="ECO:0000313" key="12">
    <source>
        <dbReference type="Proteomes" id="UP001050691"/>
    </source>
</evidence>
<dbReference type="EMBL" id="BPWL01000002">
    <property type="protein sequence ID" value="GJJ07619.1"/>
    <property type="molecule type" value="Genomic_DNA"/>
</dbReference>
<dbReference type="GO" id="GO:0048015">
    <property type="term" value="P:phosphatidylinositol-mediated signaling"/>
    <property type="evidence" value="ECO:0007669"/>
    <property type="project" value="TreeGrafter"/>
</dbReference>
<dbReference type="SMART" id="SM00146">
    <property type="entry name" value="PI3Kc"/>
    <property type="match status" value="1"/>
</dbReference>
<evidence type="ECO:0000256" key="7">
    <source>
        <dbReference type="ARBA" id="ARBA00022840"/>
    </source>
</evidence>
<dbReference type="GO" id="GO:0005524">
    <property type="term" value="F:ATP binding"/>
    <property type="evidence" value="ECO:0007669"/>
    <property type="project" value="UniProtKB-KW"/>
</dbReference>
<dbReference type="SUPFAM" id="SSF48371">
    <property type="entry name" value="ARM repeat"/>
    <property type="match status" value="1"/>
</dbReference>
<keyword evidence="12" id="KW-1185">Reference proteome</keyword>
<feature type="domain" description="PIK helical" evidence="10">
    <location>
        <begin position="1604"/>
        <end position="1790"/>
    </location>
</feature>
<dbReference type="PANTHER" id="PTHR10048">
    <property type="entry name" value="PHOSPHATIDYLINOSITOL KINASE"/>
    <property type="match status" value="1"/>
</dbReference>
<evidence type="ECO:0000256" key="3">
    <source>
        <dbReference type="ARBA" id="ARBA00012169"/>
    </source>
</evidence>
<dbReference type="InterPro" id="IPR016024">
    <property type="entry name" value="ARM-type_fold"/>
</dbReference>
<dbReference type="Gene3D" id="3.30.1010.10">
    <property type="entry name" value="Phosphatidylinositol 3-kinase Catalytic Subunit, Chain A, domain 4"/>
    <property type="match status" value="1"/>
</dbReference>
<dbReference type="SMART" id="SM00145">
    <property type="entry name" value="PI3Ka"/>
    <property type="match status" value="1"/>
</dbReference>
<dbReference type="InterPro" id="IPR015433">
    <property type="entry name" value="PI3/4_kinase"/>
</dbReference>
<dbReference type="InterPro" id="IPR018936">
    <property type="entry name" value="PI3/4_kinase_CS"/>
</dbReference>
<evidence type="ECO:0000259" key="10">
    <source>
        <dbReference type="PROSITE" id="PS51545"/>
    </source>
</evidence>
<dbReference type="GO" id="GO:0005886">
    <property type="term" value="C:plasma membrane"/>
    <property type="evidence" value="ECO:0007669"/>
    <property type="project" value="TreeGrafter"/>
</dbReference>
<protein>
    <recommendedName>
        <fullName evidence="3">1-phosphatidylinositol 4-kinase</fullName>
        <ecNumber evidence="3">2.7.1.67</ecNumber>
    </recommendedName>
</protein>
<dbReference type="InterPro" id="IPR042236">
    <property type="entry name" value="PI3K_accessory_sf"/>
</dbReference>
<proteinExistence type="inferred from homology"/>
<dbReference type="PROSITE" id="PS00915">
    <property type="entry name" value="PI3_4_KINASE_1"/>
    <property type="match status" value="1"/>
</dbReference>
<dbReference type="Proteomes" id="UP001050691">
    <property type="component" value="Unassembled WGS sequence"/>
</dbReference>
<dbReference type="PROSITE" id="PS51545">
    <property type="entry name" value="PIK_HELICAL"/>
    <property type="match status" value="1"/>
</dbReference>
<evidence type="ECO:0000256" key="8">
    <source>
        <dbReference type="SAM" id="MobiDB-lite"/>
    </source>
</evidence>
<accession>A0AAV4ZZ51</accession>
<comment type="caution">
    <text evidence="11">The sequence shown here is derived from an EMBL/GenBank/DDBJ whole genome shotgun (WGS) entry which is preliminary data.</text>
</comment>
<comment type="catalytic activity">
    <reaction evidence="1">
        <text>a 1,2-diacyl-sn-glycero-3-phospho-(1D-myo-inositol) + ATP = a 1,2-diacyl-sn-glycero-3-phospho-(1D-myo-inositol 4-phosphate) + ADP + H(+)</text>
        <dbReference type="Rhea" id="RHEA:19877"/>
        <dbReference type="ChEBI" id="CHEBI:15378"/>
        <dbReference type="ChEBI" id="CHEBI:30616"/>
        <dbReference type="ChEBI" id="CHEBI:57880"/>
        <dbReference type="ChEBI" id="CHEBI:58178"/>
        <dbReference type="ChEBI" id="CHEBI:456216"/>
        <dbReference type="EC" id="2.7.1.67"/>
    </reaction>
</comment>
<dbReference type="InterPro" id="IPR001263">
    <property type="entry name" value="PI3K_accessory_dom"/>
</dbReference>
<evidence type="ECO:0000256" key="2">
    <source>
        <dbReference type="ARBA" id="ARBA00006209"/>
    </source>
</evidence>
<evidence type="ECO:0000313" key="11">
    <source>
        <dbReference type="EMBL" id="GJJ07619.1"/>
    </source>
</evidence>